<keyword evidence="1" id="KW-0614">Plasmid</keyword>
<name>A0ABY4YCZ3_9GAMM</name>
<proteinExistence type="predicted"/>
<accession>A0ABY4YCZ3</accession>
<reference evidence="1" key="1">
    <citation type="submission" date="2021-03" db="EMBL/GenBank/DDBJ databases">
        <title>Legionella lytica PCM 2298.</title>
        <authorList>
            <person name="Koper P."/>
        </authorList>
    </citation>
    <scope>NUCLEOTIDE SEQUENCE</scope>
    <source>
        <strain evidence="1">PCM 2298</strain>
        <plasmid evidence="1">pLlyPCM2298_1</plasmid>
    </source>
</reference>
<keyword evidence="2" id="KW-1185">Reference proteome</keyword>
<dbReference type="EMBL" id="CP071528">
    <property type="protein sequence ID" value="USQ15306.1"/>
    <property type="molecule type" value="Genomic_DNA"/>
</dbReference>
<gene>
    <name evidence="1" type="ORF">J2N86_15200</name>
</gene>
<dbReference type="Proteomes" id="UP001057474">
    <property type="component" value="Plasmid pLlyPCM2298_1"/>
</dbReference>
<evidence type="ECO:0000313" key="1">
    <source>
        <dbReference type="EMBL" id="USQ15306.1"/>
    </source>
</evidence>
<dbReference type="RefSeq" id="WP_252582544.1">
    <property type="nucleotide sequence ID" value="NZ_CP071528.1"/>
</dbReference>
<geneLocation type="plasmid" evidence="1 2">
    <name>pLlyPCM2298_1</name>
</geneLocation>
<sequence>MSNKSLKDLIFDTFFGATGSAISKNQFQHTVIKRDVRMRISNMSRYRPAQRVLFMPFESDDDIFTKIASIPLAPCAFSVESLANAGAALGYALIALLHLAIFDLNGAKNDFLKSGVYLLSSVQALNCALLSPIINAIDLVVSTILTMRDGFSGSDDYETISAEEYEDINRSQSNWVFA</sequence>
<organism evidence="1 2">
    <name type="scientific">Legionella lytica</name>
    <dbReference type="NCBI Taxonomy" id="96232"/>
    <lineage>
        <taxon>Bacteria</taxon>
        <taxon>Pseudomonadati</taxon>
        <taxon>Pseudomonadota</taxon>
        <taxon>Gammaproteobacteria</taxon>
        <taxon>Legionellales</taxon>
        <taxon>Legionellaceae</taxon>
        <taxon>Legionella</taxon>
    </lineage>
</organism>
<protein>
    <submittedName>
        <fullName evidence="1">Uncharacterized protein</fullName>
    </submittedName>
</protein>
<evidence type="ECO:0000313" key="2">
    <source>
        <dbReference type="Proteomes" id="UP001057474"/>
    </source>
</evidence>